<proteinExistence type="inferred from homology"/>
<dbReference type="CDD" id="cd09209">
    <property type="entry name" value="Lumazine_synthase-I"/>
    <property type="match status" value="1"/>
</dbReference>
<evidence type="ECO:0000256" key="2">
    <source>
        <dbReference type="ARBA" id="ARBA00007424"/>
    </source>
</evidence>
<dbReference type="Proteomes" id="UP001174909">
    <property type="component" value="Unassembled WGS sequence"/>
</dbReference>
<evidence type="ECO:0000256" key="4">
    <source>
        <dbReference type="ARBA" id="ARBA00022679"/>
    </source>
</evidence>
<dbReference type="HAMAP" id="MF_00178">
    <property type="entry name" value="Lumazine_synth"/>
    <property type="match status" value="1"/>
</dbReference>
<gene>
    <name evidence="8" type="ORF">GBAR_LOCUS20425</name>
</gene>
<evidence type="ECO:0000313" key="8">
    <source>
        <dbReference type="EMBL" id="CAI8036450.1"/>
    </source>
</evidence>
<dbReference type="Gene3D" id="3.40.50.960">
    <property type="entry name" value="Lumazine/riboflavin synthase"/>
    <property type="match status" value="1"/>
</dbReference>
<sequence>LLVRGDESLPQELNAGLDGTGLRIAVVAARFNYVITKNLMEGAVSTLGKYGVRDGDITTSWVPGSFELPLVAKTLAQSGRYDAVICLGAVIRGETSHYDMVCNQAASGIAAVGRETGIPTMFGVLTTENMEQAINRSGGKVGNLGSDCALGAIDCARLLQSIKTG</sequence>
<evidence type="ECO:0000256" key="6">
    <source>
        <dbReference type="ARBA" id="ARBA00063688"/>
    </source>
</evidence>
<evidence type="ECO:0000256" key="7">
    <source>
        <dbReference type="RuleBase" id="RU003795"/>
    </source>
</evidence>
<dbReference type="Pfam" id="PF00885">
    <property type="entry name" value="DMRL_synthase"/>
    <property type="match status" value="1"/>
</dbReference>
<evidence type="ECO:0000256" key="3">
    <source>
        <dbReference type="ARBA" id="ARBA00022619"/>
    </source>
</evidence>
<dbReference type="GO" id="GO:0009349">
    <property type="term" value="C:riboflavin synthase complex"/>
    <property type="evidence" value="ECO:0007669"/>
    <property type="project" value="UniProtKB-UniRule"/>
</dbReference>
<comment type="similarity">
    <text evidence="2 7">Belongs to the DMRL synthase family.</text>
</comment>
<evidence type="ECO:0000256" key="1">
    <source>
        <dbReference type="ARBA" id="ARBA00004917"/>
    </source>
</evidence>
<dbReference type="InterPro" id="IPR034964">
    <property type="entry name" value="LS"/>
</dbReference>
<comment type="subunit">
    <text evidence="6">Oligomer forming an icosahedral capsid.</text>
</comment>
<keyword evidence="4 7" id="KW-0808">Transferase</keyword>
<dbReference type="GO" id="GO:0000906">
    <property type="term" value="F:6,7-dimethyl-8-ribityllumazine synthase activity"/>
    <property type="evidence" value="ECO:0007669"/>
    <property type="project" value="UniProtKB-EC"/>
</dbReference>
<accession>A0AA35SUL5</accession>
<dbReference type="GO" id="GO:0009231">
    <property type="term" value="P:riboflavin biosynthetic process"/>
    <property type="evidence" value="ECO:0007669"/>
    <property type="project" value="UniProtKB-KW"/>
</dbReference>
<dbReference type="InterPro" id="IPR036467">
    <property type="entry name" value="LS/RS_sf"/>
</dbReference>
<comment type="catalytic activity">
    <reaction evidence="5 7">
        <text>(2S)-2-hydroxy-3-oxobutyl phosphate + 5-amino-6-(D-ribitylamino)uracil = 6,7-dimethyl-8-(1-D-ribityl)lumazine + phosphate + 2 H2O + H(+)</text>
        <dbReference type="Rhea" id="RHEA:26152"/>
        <dbReference type="ChEBI" id="CHEBI:15377"/>
        <dbReference type="ChEBI" id="CHEBI:15378"/>
        <dbReference type="ChEBI" id="CHEBI:15934"/>
        <dbReference type="ChEBI" id="CHEBI:43474"/>
        <dbReference type="ChEBI" id="CHEBI:58201"/>
        <dbReference type="ChEBI" id="CHEBI:58830"/>
        <dbReference type="EC" id="2.5.1.78"/>
    </reaction>
</comment>
<keyword evidence="9" id="KW-1185">Reference proteome</keyword>
<dbReference type="EMBL" id="CASHTH010002870">
    <property type="protein sequence ID" value="CAI8036450.1"/>
    <property type="molecule type" value="Genomic_DNA"/>
</dbReference>
<dbReference type="FunFam" id="3.40.50.960:FF:000001">
    <property type="entry name" value="6,7-dimethyl-8-ribityllumazine synthase"/>
    <property type="match status" value="1"/>
</dbReference>
<protein>
    <recommendedName>
        <fullName evidence="7">6,7-dimethyl-8-ribityllumazine synthase</fullName>
        <shortName evidence="7">DMRL synthase</shortName>
        <ecNumber evidence="7">2.5.1.78</ecNumber>
    </recommendedName>
</protein>
<dbReference type="EC" id="2.5.1.78" evidence="7"/>
<dbReference type="PANTHER" id="PTHR21058:SF0">
    <property type="entry name" value="6,7-DIMETHYL-8-RIBITYLLUMAZINE SYNTHASE"/>
    <property type="match status" value="1"/>
</dbReference>
<comment type="function">
    <text evidence="7">Catalyzes the formation of 6,7-dimethyl-8-ribityllumazine by condensation of 5-amino-6-(D-ribitylamino)uracil with 3,4-dihydroxy-2-butanone 4-phosphate. This is the penultimate step in the biosynthesis of riboflavin.</text>
</comment>
<keyword evidence="3 7" id="KW-0686">Riboflavin biosynthesis</keyword>
<feature type="non-terminal residue" evidence="8">
    <location>
        <position position="1"/>
    </location>
</feature>
<comment type="pathway">
    <text evidence="1 7">Cofactor biosynthesis; riboflavin biosynthesis; riboflavin from 2-hydroxy-3-oxobutyl phosphate and 5-amino-6-(D-ribitylamino)uracil: step 1/2.</text>
</comment>
<dbReference type="PANTHER" id="PTHR21058">
    <property type="entry name" value="6,7-DIMETHYL-8-RIBITYLLUMAZINE SYNTHASE DMRL SYNTHASE LUMAZINE SYNTHASE"/>
    <property type="match status" value="1"/>
</dbReference>
<organism evidence="8 9">
    <name type="scientific">Geodia barretti</name>
    <name type="common">Barrett's horny sponge</name>
    <dbReference type="NCBI Taxonomy" id="519541"/>
    <lineage>
        <taxon>Eukaryota</taxon>
        <taxon>Metazoa</taxon>
        <taxon>Porifera</taxon>
        <taxon>Demospongiae</taxon>
        <taxon>Heteroscleromorpha</taxon>
        <taxon>Tetractinellida</taxon>
        <taxon>Astrophorina</taxon>
        <taxon>Geodiidae</taxon>
        <taxon>Geodia</taxon>
    </lineage>
</organism>
<dbReference type="SUPFAM" id="SSF52121">
    <property type="entry name" value="Lumazine synthase"/>
    <property type="match status" value="1"/>
</dbReference>
<dbReference type="InterPro" id="IPR002180">
    <property type="entry name" value="LS/RS"/>
</dbReference>
<reference evidence="8" key="1">
    <citation type="submission" date="2023-03" db="EMBL/GenBank/DDBJ databases">
        <authorList>
            <person name="Steffen K."/>
            <person name="Cardenas P."/>
        </authorList>
    </citation>
    <scope>NUCLEOTIDE SEQUENCE</scope>
</reference>
<name>A0AA35SUL5_GEOBA</name>
<dbReference type="NCBIfam" id="TIGR00114">
    <property type="entry name" value="lumazine-synth"/>
    <property type="match status" value="1"/>
</dbReference>
<evidence type="ECO:0000256" key="5">
    <source>
        <dbReference type="ARBA" id="ARBA00048785"/>
    </source>
</evidence>
<evidence type="ECO:0000313" key="9">
    <source>
        <dbReference type="Proteomes" id="UP001174909"/>
    </source>
</evidence>
<comment type="caution">
    <text evidence="8">The sequence shown here is derived from an EMBL/GenBank/DDBJ whole genome shotgun (WGS) entry which is preliminary data.</text>
</comment>
<dbReference type="AlphaFoldDB" id="A0AA35SUL5"/>